<dbReference type="RefSeq" id="WP_272029189.1">
    <property type="nucleotide sequence ID" value="NZ_JAQLSF010000001.1"/>
</dbReference>
<evidence type="ECO:0000313" key="2">
    <source>
        <dbReference type="EMBL" id="MDB1565658.1"/>
    </source>
</evidence>
<feature type="transmembrane region" description="Helical" evidence="1">
    <location>
        <begin position="187"/>
        <end position="206"/>
    </location>
</feature>
<evidence type="ECO:0008006" key="4">
    <source>
        <dbReference type="Google" id="ProtNLM"/>
    </source>
</evidence>
<evidence type="ECO:0000313" key="3">
    <source>
        <dbReference type="Proteomes" id="UP001212327"/>
    </source>
</evidence>
<feature type="transmembrane region" description="Helical" evidence="1">
    <location>
        <begin position="212"/>
        <end position="228"/>
    </location>
</feature>
<feature type="transmembrane region" description="Helical" evidence="1">
    <location>
        <begin position="41"/>
        <end position="62"/>
    </location>
</feature>
<protein>
    <recommendedName>
        <fullName evidence="4">Integral membrane protein</fullName>
    </recommendedName>
</protein>
<feature type="transmembrane region" description="Helical" evidence="1">
    <location>
        <begin position="482"/>
        <end position="499"/>
    </location>
</feature>
<keyword evidence="1" id="KW-0472">Membrane</keyword>
<accession>A0AAW6A7K0</accession>
<feature type="transmembrane region" description="Helical" evidence="1">
    <location>
        <begin position="12"/>
        <end position="29"/>
    </location>
</feature>
<proteinExistence type="predicted"/>
<reference evidence="2 3" key="1">
    <citation type="submission" date="2023-01" db="EMBL/GenBank/DDBJ databases">
        <title>Complete genome sequence of Lacticaseibacillus paracasei SRCM217440 isolated from Makgeolli.</title>
        <authorList>
            <person name="Yang H.-G."/>
            <person name="Jeong S.-J."/>
            <person name="Ha G.-S."/>
            <person name="Yang H.-J."/>
            <person name="Jeong D.-Y."/>
        </authorList>
    </citation>
    <scope>NUCLEOTIDE SEQUENCE [LARGE SCALE GENOMIC DNA]</scope>
    <source>
        <strain evidence="2 3">SRCM217440</strain>
    </source>
</reference>
<keyword evidence="1" id="KW-0812">Transmembrane</keyword>
<organism evidence="2 3">
    <name type="scientific">Lacticaseibacillus paracasei</name>
    <name type="common">Lactobacillus paracasei</name>
    <dbReference type="NCBI Taxonomy" id="1597"/>
    <lineage>
        <taxon>Bacteria</taxon>
        <taxon>Bacillati</taxon>
        <taxon>Bacillota</taxon>
        <taxon>Bacilli</taxon>
        <taxon>Lactobacillales</taxon>
        <taxon>Lactobacillaceae</taxon>
        <taxon>Lacticaseibacillus</taxon>
    </lineage>
</organism>
<feature type="transmembrane region" description="Helical" evidence="1">
    <location>
        <begin position="457"/>
        <end position="475"/>
    </location>
</feature>
<feature type="transmembrane region" description="Helical" evidence="1">
    <location>
        <begin position="430"/>
        <end position="451"/>
    </location>
</feature>
<gene>
    <name evidence="2" type="ORF">PGA78_13005</name>
</gene>
<dbReference type="AlphaFoldDB" id="A0AAW6A7K0"/>
<feature type="transmembrane region" description="Helical" evidence="1">
    <location>
        <begin position="74"/>
        <end position="99"/>
    </location>
</feature>
<sequence>MQKLFDGYHDFIKILVFPLFFLTLFGAIRVQQFDFTLVSHWLFSIIIVLTTVIVVTMCFFRNKSKAFFSNVYKILLKHIGIVVCTSMIMIVALQVLILLNTQTPIGWDVGDVMNAVIHPRSGIEYVSINPNNLFLISIHHSLYQLFLSQGTSLATTWLFFQILTAIELDFSIICIVLFTYKVFNRRVALNAYLLFFFLFMLTPYIQTPYSDIAVLVPISLALLCFAGLETATHVYLKLLFAILIGFLFVVVYETKPSGIVLLIAWTLDDITRELLNKHKSRKTLNLIVVLVVMLSFVGGQYVANKFVETHSPVRVVKNRALPWQNFVLIGMTGNGGYNSPIRHTTLDFVTTKKMAQYSSQQISKRLNTLGFVSYLQFLAGKQIRNTDRGDFSWGQEGIPQPPFNRTKGSLQDRIRSVYLIGGRHQADMSFYYQVVWLLALVGILLSLMKVNPVKDKWGSILILSMLGAFLYLLLFEGGRSRYLIQYLPTLIPLSAWGWYVNTEKSIEN</sequence>
<name>A0AAW6A7K0_LACPA</name>
<dbReference type="EMBL" id="JAQLSF010000001">
    <property type="protein sequence ID" value="MDB1565658.1"/>
    <property type="molecule type" value="Genomic_DNA"/>
</dbReference>
<dbReference type="Proteomes" id="UP001212327">
    <property type="component" value="Unassembled WGS sequence"/>
</dbReference>
<feature type="transmembrane region" description="Helical" evidence="1">
    <location>
        <begin position="157"/>
        <end position="180"/>
    </location>
</feature>
<feature type="transmembrane region" description="Helical" evidence="1">
    <location>
        <begin position="284"/>
        <end position="303"/>
    </location>
</feature>
<comment type="caution">
    <text evidence="2">The sequence shown here is derived from an EMBL/GenBank/DDBJ whole genome shotgun (WGS) entry which is preliminary data.</text>
</comment>
<evidence type="ECO:0000256" key="1">
    <source>
        <dbReference type="SAM" id="Phobius"/>
    </source>
</evidence>
<keyword evidence="1" id="KW-1133">Transmembrane helix</keyword>